<keyword evidence="1" id="KW-0732">Signal</keyword>
<comment type="caution">
    <text evidence="2">The sequence shown here is derived from an EMBL/GenBank/DDBJ whole genome shotgun (WGS) entry which is preliminary data.</text>
</comment>
<organism evidence="2 3">
    <name type="scientific">Agromyces aurantiacus</name>
    <dbReference type="NCBI Taxonomy" id="165814"/>
    <lineage>
        <taxon>Bacteria</taxon>
        <taxon>Bacillati</taxon>
        <taxon>Actinomycetota</taxon>
        <taxon>Actinomycetes</taxon>
        <taxon>Micrococcales</taxon>
        <taxon>Microbacteriaceae</taxon>
        <taxon>Agromyces</taxon>
    </lineage>
</organism>
<dbReference type="Proteomes" id="UP001595960">
    <property type="component" value="Unassembled WGS sequence"/>
</dbReference>
<dbReference type="EMBL" id="JBHSJC010000001">
    <property type="protein sequence ID" value="MFC4828446.1"/>
    <property type="molecule type" value="Genomic_DNA"/>
</dbReference>
<gene>
    <name evidence="2" type="ORF">ACFPER_06575</name>
</gene>
<proteinExistence type="predicted"/>
<name>A0ABV9R2U3_9MICO</name>
<accession>A0ABV9R2U3</accession>
<dbReference type="RefSeq" id="WP_204391543.1">
    <property type="nucleotide sequence ID" value="NZ_JAFBBW010000001.1"/>
</dbReference>
<keyword evidence="3" id="KW-1185">Reference proteome</keyword>
<dbReference type="PROSITE" id="PS51257">
    <property type="entry name" value="PROKAR_LIPOPROTEIN"/>
    <property type="match status" value="1"/>
</dbReference>
<evidence type="ECO:0000313" key="2">
    <source>
        <dbReference type="EMBL" id="MFC4828446.1"/>
    </source>
</evidence>
<feature type="chain" id="PRO_5045338078" evidence="1">
    <location>
        <begin position="30"/>
        <end position="145"/>
    </location>
</feature>
<protein>
    <submittedName>
        <fullName evidence="2">Uncharacterized protein</fullName>
    </submittedName>
</protein>
<evidence type="ECO:0000256" key="1">
    <source>
        <dbReference type="SAM" id="SignalP"/>
    </source>
</evidence>
<sequence>MSRSSMRHAFAGRAAAVAGLALLSTQLLSGCANLATQDLCAQYDDLVAAVDDLREKDPATTKVDDLRAAADEVSQELDQFQAVAEGRLDDALTRLRDEVDAVRQAAVDAGADARETAAPLIEDSVQRVRDAWSIVQGLAETQCPQ</sequence>
<evidence type="ECO:0000313" key="3">
    <source>
        <dbReference type="Proteomes" id="UP001595960"/>
    </source>
</evidence>
<reference evidence="3" key="1">
    <citation type="journal article" date="2019" name="Int. J. Syst. Evol. Microbiol.">
        <title>The Global Catalogue of Microorganisms (GCM) 10K type strain sequencing project: providing services to taxonomists for standard genome sequencing and annotation.</title>
        <authorList>
            <consortium name="The Broad Institute Genomics Platform"/>
            <consortium name="The Broad Institute Genome Sequencing Center for Infectious Disease"/>
            <person name="Wu L."/>
            <person name="Ma J."/>
        </authorList>
    </citation>
    <scope>NUCLEOTIDE SEQUENCE [LARGE SCALE GENOMIC DNA]</scope>
    <source>
        <strain evidence="3">CGMCC 1.12192</strain>
    </source>
</reference>
<feature type="signal peptide" evidence="1">
    <location>
        <begin position="1"/>
        <end position="29"/>
    </location>
</feature>